<evidence type="ECO:0000313" key="4">
    <source>
        <dbReference type="Proteomes" id="UP000188354"/>
    </source>
</evidence>
<evidence type="ECO:0008006" key="5">
    <source>
        <dbReference type="Google" id="ProtNLM"/>
    </source>
</evidence>
<name>A0A1J7G4W9_LUPAN</name>
<proteinExistence type="predicted"/>
<dbReference type="PANTHER" id="PTHR34786:SF1">
    <property type="entry name" value="OS09G0504900 PROTEIN"/>
    <property type="match status" value="1"/>
</dbReference>
<keyword evidence="4" id="KW-1185">Reference proteome</keyword>
<gene>
    <name evidence="3" type="ORF">TanjilG_10929</name>
</gene>
<dbReference type="Gramene" id="OIV95541">
    <property type="protein sequence ID" value="OIV95541"/>
    <property type="gene ID" value="TanjilG_10929"/>
</dbReference>
<feature type="compositionally biased region" description="Low complexity" evidence="1">
    <location>
        <begin position="299"/>
        <end position="311"/>
    </location>
</feature>
<feature type="region of interest" description="Disordered" evidence="1">
    <location>
        <begin position="251"/>
        <end position="320"/>
    </location>
</feature>
<dbReference type="PANTHER" id="PTHR34786">
    <property type="entry name" value="OS09G0504900 PROTEIN"/>
    <property type="match status" value="1"/>
</dbReference>
<organism evidence="3 4">
    <name type="scientific">Lupinus angustifolius</name>
    <name type="common">Narrow-leaved blue lupine</name>
    <dbReference type="NCBI Taxonomy" id="3871"/>
    <lineage>
        <taxon>Eukaryota</taxon>
        <taxon>Viridiplantae</taxon>
        <taxon>Streptophyta</taxon>
        <taxon>Embryophyta</taxon>
        <taxon>Tracheophyta</taxon>
        <taxon>Spermatophyta</taxon>
        <taxon>Magnoliopsida</taxon>
        <taxon>eudicotyledons</taxon>
        <taxon>Gunneridae</taxon>
        <taxon>Pentapetalae</taxon>
        <taxon>rosids</taxon>
        <taxon>fabids</taxon>
        <taxon>Fabales</taxon>
        <taxon>Fabaceae</taxon>
        <taxon>Papilionoideae</taxon>
        <taxon>50 kb inversion clade</taxon>
        <taxon>genistoids sensu lato</taxon>
        <taxon>core genistoids</taxon>
        <taxon>Genisteae</taxon>
        <taxon>Lupinus</taxon>
    </lineage>
</organism>
<feature type="compositionally biased region" description="Low complexity" evidence="1">
    <location>
        <begin position="273"/>
        <end position="283"/>
    </location>
</feature>
<accession>A0A1J7G4W9</accession>
<reference evidence="3 4" key="1">
    <citation type="journal article" date="2017" name="Plant Biotechnol. J.">
        <title>A comprehensive draft genome sequence for lupin (Lupinus angustifolius), an emerging health food: insights into plant-microbe interactions and legume evolution.</title>
        <authorList>
            <person name="Hane J.K."/>
            <person name="Ming Y."/>
            <person name="Kamphuis L.G."/>
            <person name="Nelson M.N."/>
            <person name="Garg G."/>
            <person name="Atkins C.A."/>
            <person name="Bayer P.E."/>
            <person name="Bravo A."/>
            <person name="Bringans S."/>
            <person name="Cannon S."/>
            <person name="Edwards D."/>
            <person name="Foley R."/>
            <person name="Gao L.L."/>
            <person name="Harrison M.J."/>
            <person name="Huang W."/>
            <person name="Hurgobin B."/>
            <person name="Li S."/>
            <person name="Liu C.W."/>
            <person name="McGrath A."/>
            <person name="Morahan G."/>
            <person name="Murray J."/>
            <person name="Weller J."/>
            <person name="Jian J."/>
            <person name="Singh K.B."/>
        </authorList>
    </citation>
    <scope>NUCLEOTIDE SEQUENCE [LARGE SCALE GENOMIC DNA]</scope>
    <source>
        <strain evidence="4">cv. Tanjil</strain>
        <tissue evidence="3">Whole plant</tissue>
    </source>
</reference>
<keyword evidence="2" id="KW-1133">Transmembrane helix</keyword>
<dbReference type="STRING" id="3871.A0A1J7G4W9"/>
<dbReference type="OMA" id="NYDTIES"/>
<evidence type="ECO:0000256" key="1">
    <source>
        <dbReference type="SAM" id="MobiDB-lite"/>
    </source>
</evidence>
<dbReference type="AlphaFoldDB" id="A0A1J7G4W9"/>
<dbReference type="Proteomes" id="UP000188354">
    <property type="component" value="Chromosome LG16"/>
</dbReference>
<dbReference type="EMBL" id="CM007376">
    <property type="protein sequence ID" value="OIV95541.1"/>
    <property type="molecule type" value="Genomic_DNA"/>
</dbReference>
<evidence type="ECO:0000256" key="2">
    <source>
        <dbReference type="SAM" id="Phobius"/>
    </source>
</evidence>
<protein>
    <recommendedName>
        <fullName evidence="5">Nucleolus and neural progenitor protein-like N-terminal domain-containing protein</fullName>
    </recommendedName>
</protein>
<keyword evidence="2" id="KW-0472">Membrane</keyword>
<evidence type="ECO:0000313" key="3">
    <source>
        <dbReference type="EMBL" id="OIV95541.1"/>
    </source>
</evidence>
<feature type="transmembrane region" description="Helical" evidence="2">
    <location>
        <begin position="89"/>
        <end position="109"/>
    </location>
</feature>
<keyword evidence="2" id="KW-0812">Transmembrane</keyword>
<sequence>MGTEIDVIEARVTSMLILLQSECGVLQRLVYKNKNQHRRCSYFQRLLKVVRRDLKLLQSANIEELVTSCFLVLKGDRPKQKVHLLESEMSVLFARTFFMPFSVILMALLARLRVLVQQILLDVITLFNMVASLSKKKQSIKVTHEGVEVFREFYPVSEDFVMLECDWKVDKFILLERKNKRGNESQGEDSGGNVFVQASPIKYTCMESFIGDSQLVPEKVEADAAAKEDTSHVKDINTDLLTSLMQIDKGKDTECSEEGGESQGNTKAFFMESSLSQSSTTGKSHSRLKKVAFVSIENPKSTPQSSKSTSPLTADATNGK</sequence>